<dbReference type="SUPFAM" id="SSF51735">
    <property type="entry name" value="NAD(P)-binding Rossmann-fold domains"/>
    <property type="match status" value="1"/>
</dbReference>
<sequence>MRAFPLFVRLENRPVLLVGGGAMAAAKLRLLLAADARVAVVAPVLSPDLHALLDHRVTWHGRDFAAEDVRGKALVFSAIGDEARDAAVSAAAREAGILVNVVDRPDHSDLVMPAVVDRGDIVVAISTNGASPVLAQRVRAAVEAAIPHGIEKLVAFARRFRSAVHHRIVDHDGRRRFWSGFFDGPIAAAVLAGREREGAREIIRAINGTGALGREAALLTEIEVDPMQADLLTLRDLRALQRADLVLFDAAIAGEIVDLARRDARRIGWDAQGPAIQKAALAAGDHVVRVKARRQMPQAAAGAR</sequence>
<dbReference type="NCBIfam" id="TIGR01470">
    <property type="entry name" value="cysG_Nterm"/>
    <property type="match status" value="1"/>
</dbReference>
<dbReference type="InterPro" id="IPR028281">
    <property type="entry name" value="Sirohaem_synthase_central"/>
</dbReference>
<dbReference type="GO" id="GO:0043115">
    <property type="term" value="F:precorrin-2 dehydrogenase activity"/>
    <property type="evidence" value="ECO:0007669"/>
    <property type="project" value="UniProtKB-EC"/>
</dbReference>
<dbReference type="InterPro" id="IPR028161">
    <property type="entry name" value="Met8-like"/>
</dbReference>
<dbReference type="Gene3D" id="3.30.160.110">
    <property type="entry name" value="Siroheme synthase, domain 2"/>
    <property type="match status" value="1"/>
</dbReference>
<evidence type="ECO:0000313" key="9">
    <source>
        <dbReference type="EMBL" id="TDQ77699.1"/>
    </source>
</evidence>
<dbReference type="InterPro" id="IPR014777">
    <property type="entry name" value="4pyrrole_Mease_sub1"/>
</dbReference>
<dbReference type="Pfam" id="PF10414">
    <property type="entry name" value="CysG_dimeriser"/>
    <property type="match status" value="1"/>
</dbReference>
<keyword evidence="9" id="KW-0489">Methyltransferase</keyword>
<accession>A0A4R6WNH3</accession>
<dbReference type="Gene3D" id="3.40.1010.10">
    <property type="entry name" value="Cobalt-precorrin-4 Transmethylase, Domain 1"/>
    <property type="match status" value="1"/>
</dbReference>
<keyword evidence="4" id="KW-0520">NAD</keyword>
<comment type="catalytic activity">
    <reaction evidence="6">
        <text>precorrin-2 + NAD(+) = sirohydrochlorin + NADH + 2 H(+)</text>
        <dbReference type="Rhea" id="RHEA:15613"/>
        <dbReference type="ChEBI" id="CHEBI:15378"/>
        <dbReference type="ChEBI" id="CHEBI:57540"/>
        <dbReference type="ChEBI" id="CHEBI:57945"/>
        <dbReference type="ChEBI" id="CHEBI:58351"/>
        <dbReference type="ChEBI" id="CHEBI:58827"/>
        <dbReference type="EC" id="1.3.1.76"/>
    </reaction>
</comment>
<keyword evidence="10" id="KW-1185">Reference proteome</keyword>
<dbReference type="Gene3D" id="1.10.8.210">
    <property type="entry name" value="Sirohaem synthase, dimerisation domain"/>
    <property type="match status" value="1"/>
</dbReference>
<dbReference type="Proteomes" id="UP000295783">
    <property type="component" value="Unassembled WGS sequence"/>
</dbReference>
<dbReference type="GO" id="GO:0032259">
    <property type="term" value="P:methylation"/>
    <property type="evidence" value="ECO:0007669"/>
    <property type="project" value="UniProtKB-KW"/>
</dbReference>
<evidence type="ECO:0000256" key="3">
    <source>
        <dbReference type="ARBA" id="ARBA00023002"/>
    </source>
</evidence>
<proteinExistence type="predicted"/>
<dbReference type="UniPathway" id="UPA00262">
    <property type="reaction ID" value="UER00222"/>
</dbReference>
<evidence type="ECO:0000313" key="10">
    <source>
        <dbReference type="Proteomes" id="UP000295783"/>
    </source>
</evidence>
<feature type="domain" description="Siroheme synthase central" evidence="8">
    <location>
        <begin position="118"/>
        <end position="143"/>
    </location>
</feature>
<evidence type="ECO:0000259" key="8">
    <source>
        <dbReference type="Pfam" id="PF14824"/>
    </source>
</evidence>
<dbReference type="EC" id="1.3.1.76" evidence="2"/>
<protein>
    <recommendedName>
        <fullName evidence="2">precorrin-2 dehydrogenase</fullName>
        <ecNumber evidence="2">1.3.1.76</ecNumber>
    </recommendedName>
</protein>
<dbReference type="Pfam" id="PF14824">
    <property type="entry name" value="Sirohm_synth_M"/>
    <property type="match status" value="1"/>
</dbReference>
<evidence type="ECO:0000256" key="2">
    <source>
        <dbReference type="ARBA" id="ARBA00012400"/>
    </source>
</evidence>
<evidence type="ECO:0000259" key="7">
    <source>
        <dbReference type="Pfam" id="PF10414"/>
    </source>
</evidence>
<evidence type="ECO:0000256" key="6">
    <source>
        <dbReference type="ARBA" id="ARBA00047561"/>
    </source>
</evidence>
<evidence type="ECO:0000256" key="1">
    <source>
        <dbReference type="ARBA" id="ARBA00005010"/>
    </source>
</evidence>
<dbReference type="GO" id="GO:0019354">
    <property type="term" value="P:siroheme biosynthetic process"/>
    <property type="evidence" value="ECO:0007669"/>
    <property type="project" value="UniProtKB-UniPathway"/>
</dbReference>
<evidence type="ECO:0000256" key="4">
    <source>
        <dbReference type="ARBA" id="ARBA00023027"/>
    </source>
</evidence>
<evidence type="ECO:0000256" key="5">
    <source>
        <dbReference type="ARBA" id="ARBA00023244"/>
    </source>
</evidence>
<dbReference type="InterPro" id="IPR019478">
    <property type="entry name" value="Sirohaem_synthase_dimer_dom"/>
</dbReference>
<dbReference type="PANTHER" id="PTHR35330">
    <property type="entry name" value="SIROHEME BIOSYNTHESIS PROTEIN MET8"/>
    <property type="match status" value="1"/>
</dbReference>
<dbReference type="SUPFAM" id="SSF75615">
    <property type="entry name" value="Siroheme synthase middle domains-like"/>
    <property type="match status" value="1"/>
</dbReference>
<keyword evidence="5" id="KW-0627">Porphyrin biosynthesis</keyword>
<dbReference type="GO" id="GO:0008168">
    <property type="term" value="F:methyltransferase activity"/>
    <property type="evidence" value="ECO:0007669"/>
    <property type="project" value="UniProtKB-KW"/>
</dbReference>
<dbReference type="RefSeq" id="WP_133615276.1">
    <property type="nucleotide sequence ID" value="NZ_SNYW01000014.1"/>
</dbReference>
<comment type="caution">
    <text evidence="9">The sequence shown here is derived from an EMBL/GenBank/DDBJ whole genome shotgun (WGS) entry which is preliminary data.</text>
</comment>
<dbReference type="PANTHER" id="PTHR35330:SF1">
    <property type="entry name" value="SIROHEME BIOSYNTHESIS PROTEIN MET8"/>
    <property type="match status" value="1"/>
</dbReference>
<keyword evidence="3" id="KW-0560">Oxidoreductase</keyword>
<dbReference type="InterPro" id="IPR037115">
    <property type="entry name" value="Sirohaem_synt_dimer_dom_sf"/>
</dbReference>
<dbReference type="OrthoDB" id="9815856at2"/>
<dbReference type="GO" id="GO:0004325">
    <property type="term" value="F:ferrochelatase activity"/>
    <property type="evidence" value="ECO:0007669"/>
    <property type="project" value="InterPro"/>
</dbReference>
<keyword evidence="9" id="KW-0808">Transferase</keyword>
<dbReference type="Gene3D" id="3.40.50.720">
    <property type="entry name" value="NAD(P)-binding Rossmann-like Domain"/>
    <property type="match status" value="1"/>
</dbReference>
<name>A0A4R6WNH3_9PROT</name>
<feature type="domain" description="Sirohaem synthase dimerisation" evidence="7">
    <location>
        <begin position="152"/>
        <end position="205"/>
    </location>
</feature>
<organism evidence="9 10">
    <name type="scientific">Dongia mobilis</name>
    <dbReference type="NCBI Taxonomy" id="578943"/>
    <lineage>
        <taxon>Bacteria</taxon>
        <taxon>Pseudomonadati</taxon>
        <taxon>Pseudomonadota</taxon>
        <taxon>Alphaproteobacteria</taxon>
        <taxon>Rhodospirillales</taxon>
        <taxon>Dongiaceae</taxon>
        <taxon>Dongia</taxon>
    </lineage>
</organism>
<reference evidence="9 10" key="1">
    <citation type="submission" date="2019-03" db="EMBL/GenBank/DDBJ databases">
        <title>Genomic Encyclopedia of Type Strains, Phase III (KMG-III): the genomes of soil and plant-associated and newly described type strains.</title>
        <authorList>
            <person name="Whitman W."/>
        </authorList>
    </citation>
    <scope>NUCLEOTIDE SEQUENCE [LARGE SCALE GENOMIC DNA]</scope>
    <source>
        <strain evidence="9 10">CGMCC 1.7660</strain>
    </source>
</reference>
<dbReference type="EMBL" id="SNYW01000014">
    <property type="protein sequence ID" value="TDQ77699.1"/>
    <property type="molecule type" value="Genomic_DNA"/>
</dbReference>
<comment type="pathway">
    <text evidence="1">Porphyrin-containing compound metabolism; siroheme biosynthesis; sirohydrochlorin from precorrin-2: step 1/1.</text>
</comment>
<dbReference type="SUPFAM" id="SSF53790">
    <property type="entry name" value="Tetrapyrrole methylase"/>
    <property type="match status" value="1"/>
</dbReference>
<dbReference type="AlphaFoldDB" id="A0A4R6WNH3"/>
<dbReference type="Pfam" id="PF13241">
    <property type="entry name" value="NAD_binding_7"/>
    <property type="match status" value="1"/>
</dbReference>
<gene>
    <name evidence="9" type="ORF">A8950_3854</name>
</gene>
<dbReference type="InterPro" id="IPR036291">
    <property type="entry name" value="NAD(P)-bd_dom_sf"/>
</dbReference>
<dbReference type="InterPro" id="IPR035996">
    <property type="entry name" value="4pyrrol_Methylase_sf"/>
</dbReference>
<dbReference type="InterPro" id="IPR006367">
    <property type="entry name" value="Sirohaem_synthase_N"/>
</dbReference>